<dbReference type="Gene3D" id="1.10.760.10">
    <property type="entry name" value="Cytochrome c-like domain"/>
    <property type="match status" value="1"/>
</dbReference>
<evidence type="ECO:0000256" key="3">
    <source>
        <dbReference type="ARBA" id="ARBA00022617"/>
    </source>
</evidence>
<dbReference type="InterPro" id="IPR002327">
    <property type="entry name" value="Cyt_c_1A/1B"/>
</dbReference>
<dbReference type="SUPFAM" id="SSF50978">
    <property type="entry name" value="WD40 repeat-like"/>
    <property type="match status" value="1"/>
</dbReference>
<dbReference type="PRINTS" id="PR00604">
    <property type="entry name" value="CYTCHRMECIAB"/>
</dbReference>
<protein>
    <submittedName>
        <fullName evidence="12">C-type cytochrome</fullName>
    </submittedName>
</protein>
<keyword evidence="13" id="KW-1185">Reference proteome</keyword>
<feature type="repeat" description="WD" evidence="8">
    <location>
        <begin position="73"/>
        <end position="113"/>
    </location>
</feature>
<keyword evidence="6" id="KW-0249">Electron transport</keyword>
<evidence type="ECO:0000256" key="10">
    <source>
        <dbReference type="SAM" id="SignalP"/>
    </source>
</evidence>
<dbReference type="CDD" id="cd00200">
    <property type="entry name" value="WD40"/>
    <property type="match status" value="1"/>
</dbReference>
<dbReference type="PROSITE" id="PS51007">
    <property type="entry name" value="CYTC"/>
    <property type="match status" value="1"/>
</dbReference>
<evidence type="ECO:0000256" key="6">
    <source>
        <dbReference type="ARBA" id="ARBA00022982"/>
    </source>
</evidence>
<feature type="domain" description="Cytochrome c" evidence="11">
    <location>
        <begin position="335"/>
        <end position="437"/>
    </location>
</feature>
<dbReference type="Pfam" id="PF00034">
    <property type="entry name" value="Cytochrom_C"/>
    <property type="match status" value="1"/>
</dbReference>
<dbReference type="EMBL" id="JAOVQO010000004">
    <property type="protein sequence ID" value="MCU9847387.1"/>
    <property type="molecule type" value="Genomic_DNA"/>
</dbReference>
<evidence type="ECO:0000256" key="9">
    <source>
        <dbReference type="PROSITE-ProRule" id="PRU00433"/>
    </source>
</evidence>
<evidence type="ECO:0000259" key="11">
    <source>
        <dbReference type="PROSITE" id="PS51007"/>
    </source>
</evidence>
<reference evidence="12 13" key="1">
    <citation type="submission" date="2022-10" db="EMBL/GenBank/DDBJ databases">
        <title>Defluviimonas sp. nov., isolated from ocean surface sediments.</title>
        <authorList>
            <person name="He W."/>
            <person name="Wang L."/>
            <person name="Zhang D.-F."/>
        </authorList>
    </citation>
    <scope>NUCLEOTIDE SEQUENCE [LARGE SCALE GENOMIC DNA]</scope>
    <source>
        <strain evidence="12 13">WL0024</strain>
    </source>
</reference>
<keyword evidence="1" id="KW-0813">Transport</keyword>
<dbReference type="InterPro" id="IPR009056">
    <property type="entry name" value="Cyt_c-like_dom"/>
</dbReference>
<evidence type="ECO:0000256" key="4">
    <source>
        <dbReference type="ARBA" id="ARBA00022723"/>
    </source>
</evidence>
<keyword evidence="2 8" id="KW-0853">WD repeat</keyword>
<dbReference type="InterPro" id="IPR019775">
    <property type="entry name" value="WD40_repeat_CS"/>
</dbReference>
<dbReference type="InterPro" id="IPR020472">
    <property type="entry name" value="WD40_PAC1"/>
</dbReference>
<organism evidence="12 13">
    <name type="scientific">Albidovulum salinarum</name>
    <dbReference type="NCBI Taxonomy" id="2984153"/>
    <lineage>
        <taxon>Bacteria</taxon>
        <taxon>Pseudomonadati</taxon>
        <taxon>Pseudomonadota</taxon>
        <taxon>Alphaproteobacteria</taxon>
        <taxon>Rhodobacterales</taxon>
        <taxon>Paracoccaceae</taxon>
        <taxon>Albidovulum</taxon>
    </lineage>
</organism>
<comment type="caution">
    <text evidence="12">The sequence shown here is derived from an EMBL/GenBank/DDBJ whole genome shotgun (WGS) entry which is preliminary data.</text>
</comment>
<name>A0ABT2X341_9RHOB</name>
<dbReference type="SMART" id="SM00320">
    <property type="entry name" value="WD40"/>
    <property type="match status" value="7"/>
</dbReference>
<feature type="repeat" description="WD" evidence="8">
    <location>
        <begin position="35"/>
        <end position="65"/>
    </location>
</feature>
<dbReference type="Pfam" id="PF00400">
    <property type="entry name" value="WD40"/>
    <property type="match status" value="5"/>
</dbReference>
<evidence type="ECO:0000313" key="12">
    <source>
        <dbReference type="EMBL" id="MCU9847387.1"/>
    </source>
</evidence>
<dbReference type="PROSITE" id="PS00678">
    <property type="entry name" value="WD_REPEATS_1"/>
    <property type="match status" value="3"/>
</dbReference>
<dbReference type="PRINTS" id="PR00320">
    <property type="entry name" value="GPROTEINBRPT"/>
</dbReference>
<feature type="signal peptide" evidence="10">
    <location>
        <begin position="1"/>
        <end position="29"/>
    </location>
</feature>
<dbReference type="RefSeq" id="WP_263333891.1">
    <property type="nucleotide sequence ID" value="NZ_JAOVQO010000004.1"/>
</dbReference>
<accession>A0ABT2X341</accession>
<evidence type="ECO:0000256" key="1">
    <source>
        <dbReference type="ARBA" id="ARBA00022448"/>
    </source>
</evidence>
<sequence length="440" mass="46362">MPTTVDRWMPARAALCAAAFWGLASGVQAQEFFTLKGHGGPVMGIATGTDGTILTASFDNSVGLWHDGAPRWLEGHMAAVNTVADLGGGRIASAGDDFTVRVWDTATGAGRELDRHAGKVVRLAVAPDGRRIASASWDGTARIWDVSGASDPVVIDGHRSSVTDVAFSSDGARLYTASADGTLRLWDAASGAALGQLVAHGFGINTLVVNKDETWLAYGAVDGGTRILKLPGGEELADFTLDRRPILAMAYHAGSQRLAAGDAQGYIMVVDTAAWRIADDFRATLKGPVWALAFAPDGTNIHAGGLDSAMYSWPLDDLDGVRIEDSGQSFLTPPEEMPNGERQFQRKCSICHALGPEGGRRAGPTLHGLFGRPAGTVAGYGYSATLEGSDIVWSDGTIDRLFDLGPDRFIPGSKMPMQRIAAPEDRADLIAFLKAATAPD</sequence>
<keyword evidence="4 9" id="KW-0479">Metal-binding</keyword>
<dbReference type="InterPro" id="IPR001680">
    <property type="entry name" value="WD40_rpt"/>
</dbReference>
<evidence type="ECO:0000256" key="7">
    <source>
        <dbReference type="ARBA" id="ARBA00023004"/>
    </source>
</evidence>
<evidence type="ECO:0000256" key="2">
    <source>
        <dbReference type="ARBA" id="ARBA00022574"/>
    </source>
</evidence>
<evidence type="ECO:0000313" key="13">
    <source>
        <dbReference type="Proteomes" id="UP001209535"/>
    </source>
</evidence>
<gene>
    <name evidence="12" type="ORF">OEZ60_05155</name>
</gene>
<dbReference type="SUPFAM" id="SSF46626">
    <property type="entry name" value="Cytochrome c"/>
    <property type="match status" value="1"/>
</dbReference>
<dbReference type="InterPro" id="IPR036909">
    <property type="entry name" value="Cyt_c-like_dom_sf"/>
</dbReference>
<dbReference type="PROSITE" id="PS50294">
    <property type="entry name" value="WD_REPEATS_REGION"/>
    <property type="match status" value="2"/>
</dbReference>
<keyword evidence="10" id="KW-0732">Signal</keyword>
<dbReference type="PROSITE" id="PS50082">
    <property type="entry name" value="WD_REPEATS_2"/>
    <property type="match status" value="4"/>
</dbReference>
<dbReference type="InterPro" id="IPR015943">
    <property type="entry name" value="WD40/YVTN_repeat-like_dom_sf"/>
</dbReference>
<evidence type="ECO:0000256" key="5">
    <source>
        <dbReference type="ARBA" id="ARBA00022737"/>
    </source>
</evidence>
<keyword evidence="7 9" id="KW-0408">Iron</keyword>
<proteinExistence type="predicted"/>
<dbReference type="Proteomes" id="UP001209535">
    <property type="component" value="Unassembled WGS sequence"/>
</dbReference>
<feature type="repeat" description="WD" evidence="8">
    <location>
        <begin position="113"/>
        <end position="147"/>
    </location>
</feature>
<evidence type="ECO:0000256" key="8">
    <source>
        <dbReference type="PROSITE-ProRule" id="PRU00221"/>
    </source>
</evidence>
<dbReference type="InterPro" id="IPR036322">
    <property type="entry name" value="WD40_repeat_dom_sf"/>
</dbReference>
<feature type="chain" id="PRO_5046388991" evidence="10">
    <location>
        <begin position="30"/>
        <end position="440"/>
    </location>
</feature>
<keyword evidence="3 9" id="KW-0349">Heme</keyword>
<feature type="repeat" description="WD" evidence="8">
    <location>
        <begin position="155"/>
        <end position="196"/>
    </location>
</feature>
<dbReference type="Gene3D" id="2.130.10.10">
    <property type="entry name" value="YVTN repeat-like/Quinoprotein amine dehydrogenase"/>
    <property type="match status" value="2"/>
</dbReference>
<dbReference type="PANTHER" id="PTHR22847:SF637">
    <property type="entry name" value="WD REPEAT DOMAIN 5B"/>
    <property type="match status" value="1"/>
</dbReference>
<dbReference type="PANTHER" id="PTHR22847">
    <property type="entry name" value="WD40 REPEAT PROTEIN"/>
    <property type="match status" value="1"/>
</dbReference>
<keyword evidence="5" id="KW-0677">Repeat</keyword>